<protein>
    <submittedName>
        <fullName evidence="2">Transketolase</fullName>
    </submittedName>
</protein>
<evidence type="ECO:0000313" key="3">
    <source>
        <dbReference type="Proteomes" id="UP001156882"/>
    </source>
</evidence>
<dbReference type="PANTHER" id="PTHR43825">
    <property type="entry name" value="PYRUVATE DEHYDROGENASE E1 COMPONENT"/>
    <property type="match status" value="1"/>
</dbReference>
<feature type="domain" description="Transketolase-like pyrimidine-binding" evidence="1">
    <location>
        <begin position="1"/>
        <end position="165"/>
    </location>
</feature>
<organism evidence="2 3">
    <name type="scientific">Labrys miyagiensis</name>
    <dbReference type="NCBI Taxonomy" id="346912"/>
    <lineage>
        <taxon>Bacteria</taxon>
        <taxon>Pseudomonadati</taxon>
        <taxon>Pseudomonadota</taxon>
        <taxon>Alphaproteobacteria</taxon>
        <taxon>Hyphomicrobiales</taxon>
        <taxon>Xanthobacteraceae</taxon>
        <taxon>Labrys</taxon>
    </lineage>
</organism>
<comment type="caution">
    <text evidence="2">The sequence shown here is derived from an EMBL/GenBank/DDBJ whole genome shotgun (WGS) entry which is preliminary data.</text>
</comment>
<dbReference type="Gene3D" id="3.40.50.970">
    <property type="match status" value="1"/>
</dbReference>
<dbReference type="EMBL" id="BSPC01000066">
    <property type="protein sequence ID" value="GLS22711.1"/>
    <property type="molecule type" value="Genomic_DNA"/>
</dbReference>
<sequence length="307" mass="33198">MRNRFASTFYELGQHDPRLVVVVADISPAGSIAKFREDFPDRFINTGVAEQVMIGLCAGMAQRGLRPFAYTIATFSVFRPYEMIRDDLCYQDLPVTVVGIGGGVSYSTLGGTHHAMEDVALMTSLPNMSVVAPCDPAETEAATRWLALNNQHPAYLRLGKAGEPDLTSEAAEAFTFGRIRHLRRGRGTAFLTYGPITKTALALADAEERKAGQPATVVSVHTLKPLDADGLSAVLASHDQVVVIEEHVPHGGLGSRVKELAWDIRAGCDLQLFSLKDEFIHRYGNHDDVLAAHGLSFAAIAGELGLL</sequence>
<accession>A0ABQ6CQS5</accession>
<dbReference type="RefSeq" id="WP_284315672.1">
    <property type="nucleotide sequence ID" value="NZ_BSPC01000066.1"/>
</dbReference>
<evidence type="ECO:0000259" key="1">
    <source>
        <dbReference type="SMART" id="SM00861"/>
    </source>
</evidence>
<name>A0ABQ6CQS5_9HYPH</name>
<dbReference type="InterPro" id="IPR005475">
    <property type="entry name" value="Transketolase-like_Pyr-bd"/>
</dbReference>
<proteinExistence type="predicted"/>
<dbReference type="CDD" id="cd07033">
    <property type="entry name" value="TPP_PYR_DXS_TK_like"/>
    <property type="match status" value="1"/>
</dbReference>
<dbReference type="Pfam" id="PF02780">
    <property type="entry name" value="Transketolase_C"/>
    <property type="match status" value="1"/>
</dbReference>
<reference evidence="3" key="1">
    <citation type="journal article" date="2019" name="Int. J. Syst. Evol. Microbiol.">
        <title>The Global Catalogue of Microorganisms (GCM) 10K type strain sequencing project: providing services to taxonomists for standard genome sequencing and annotation.</title>
        <authorList>
            <consortium name="The Broad Institute Genomics Platform"/>
            <consortium name="The Broad Institute Genome Sequencing Center for Infectious Disease"/>
            <person name="Wu L."/>
            <person name="Ma J."/>
        </authorList>
    </citation>
    <scope>NUCLEOTIDE SEQUENCE [LARGE SCALE GENOMIC DNA]</scope>
    <source>
        <strain evidence="3">NBRC 101365</strain>
    </source>
</reference>
<evidence type="ECO:0000313" key="2">
    <source>
        <dbReference type="EMBL" id="GLS22711.1"/>
    </source>
</evidence>
<keyword evidence="3" id="KW-1185">Reference proteome</keyword>
<dbReference type="Proteomes" id="UP001156882">
    <property type="component" value="Unassembled WGS sequence"/>
</dbReference>
<dbReference type="PANTHER" id="PTHR43825:SF5">
    <property type="entry name" value="HYPOTHETICAL TRANSKETOLASE FAMILY PROTEIN"/>
    <property type="match status" value="1"/>
</dbReference>
<dbReference type="InterPro" id="IPR033248">
    <property type="entry name" value="Transketolase_C"/>
</dbReference>
<dbReference type="SUPFAM" id="SSF52518">
    <property type="entry name" value="Thiamin diphosphate-binding fold (THDP-binding)"/>
    <property type="match status" value="1"/>
</dbReference>
<dbReference type="Gene3D" id="3.40.50.920">
    <property type="match status" value="1"/>
</dbReference>
<dbReference type="SUPFAM" id="SSF52922">
    <property type="entry name" value="TK C-terminal domain-like"/>
    <property type="match status" value="1"/>
</dbReference>
<dbReference type="Pfam" id="PF02779">
    <property type="entry name" value="Transket_pyr"/>
    <property type="match status" value="1"/>
</dbReference>
<dbReference type="SMART" id="SM00861">
    <property type="entry name" value="Transket_pyr"/>
    <property type="match status" value="1"/>
</dbReference>
<gene>
    <name evidence="2" type="ORF">GCM10007874_57310</name>
</gene>
<dbReference type="InterPro" id="IPR029061">
    <property type="entry name" value="THDP-binding"/>
</dbReference>
<dbReference type="InterPro" id="IPR009014">
    <property type="entry name" value="Transketo_C/PFOR_II"/>
</dbReference>
<dbReference type="InterPro" id="IPR051157">
    <property type="entry name" value="PDH/Transketolase"/>
</dbReference>